<feature type="domain" description="Transposase Tn5-like N-terminal" evidence="2">
    <location>
        <begin position="5"/>
        <end position="47"/>
    </location>
</feature>
<dbReference type="InterPro" id="IPR014737">
    <property type="entry name" value="Transposase_Tn5-like_C"/>
</dbReference>
<dbReference type="SUPFAM" id="SSF53098">
    <property type="entry name" value="Ribonuclease H-like"/>
    <property type="match status" value="1"/>
</dbReference>
<evidence type="ECO:0000259" key="2">
    <source>
        <dbReference type="Pfam" id="PF14706"/>
    </source>
</evidence>
<organism evidence="3 4">
    <name type="scientific">Legionella sainthelensi</name>
    <dbReference type="NCBI Taxonomy" id="28087"/>
    <lineage>
        <taxon>Bacteria</taxon>
        <taxon>Pseudomonadati</taxon>
        <taxon>Pseudomonadota</taxon>
        <taxon>Gammaproteobacteria</taxon>
        <taxon>Legionellales</taxon>
        <taxon>Legionellaceae</taxon>
        <taxon>Legionella</taxon>
    </lineage>
</organism>
<dbReference type="InterPro" id="IPR054836">
    <property type="entry name" value="Tn5_transposase"/>
</dbReference>
<evidence type="ECO:0000313" key="3">
    <source>
        <dbReference type="EMBL" id="KTD54803.1"/>
    </source>
</evidence>
<dbReference type="RefSeq" id="WP_082641776.1">
    <property type="nucleotide sequence ID" value="NZ_LNYV01000036.1"/>
</dbReference>
<sequence>MLGKKLNKRLLSLFDKLGNSPNLSIPAACGGWHETKAAYRFFDHEQVTTESILAPHIESTLARMKQHSVVLLLQDTTTLNFTGKKEREDIGPINHEKHLGLLLHPILAVTPERLCLGVLDTYHWAREKVRHRTAREKSRDNHKIPLEEKESYRWLKAYRKANEVALQVPDTMLITVADREADIYDLYHEAQHAQSSQENTAAYWLIRASSNRRILNDNGRPDQEKLIEKTKSTPPLCTITFEIPAKEKQVGRDVTQNLYATEITLCPPDRKRKISTKYGDKTVIVTVVIATEIDSPEGQEPLEWVLLTNVKIHDATGAHNILKWYLCRWQIEVYFRILKSGCRVEKLQLNDKSRFDPCLTLYMIIAWRILYLTILGRECPDISWELIFSTEEWKMAHLIVKKEAPPAEPPPLKVMIKIIASMGGYMNRKNDPEPGLF</sequence>
<feature type="domain" description="Transposase Tn5 dimerisation" evidence="1">
    <location>
        <begin position="364"/>
        <end position="435"/>
    </location>
</feature>
<dbReference type="EMBL" id="LNYV01000036">
    <property type="protein sequence ID" value="KTD54803.1"/>
    <property type="molecule type" value="Genomic_DNA"/>
</dbReference>
<dbReference type="InterPro" id="IPR012337">
    <property type="entry name" value="RNaseH-like_sf"/>
</dbReference>
<evidence type="ECO:0000259" key="1">
    <source>
        <dbReference type="Pfam" id="PF02281"/>
    </source>
</evidence>
<protein>
    <submittedName>
        <fullName evidence="3">Transposase Tn5</fullName>
    </submittedName>
</protein>
<dbReference type="Proteomes" id="UP000054621">
    <property type="component" value="Unassembled WGS sequence"/>
</dbReference>
<dbReference type="STRING" id="28087.Lsai_2395"/>
<dbReference type="Gene3D" id="1.10.246.40">
    <property type="entry name" value="Tn5 transposase, domain 1"/>
    <property type="match status" value="1"/>
</dbReference>
<proteinExistence type="predicted"/>
<dbReference type="Gene3D" id="3.90.350.10">
    <property type="entry name" value="Transposase Inhibitor Protein From Tn5, Chain A, domain 1"/>
    <property type="match status" value="1"/>
</dbReference>
<accession>A0A0W0YE46</accession>
<dbReference type="InterPro" id="IPR038215">
    <property type="entry name" value="TN5-like_N_sf"/>
</dbReference>
<comment type="caution">
    <text evidence="3">The sequence shown here is derived from an EMBL/GenBank/DDBJ whole genome shotgun (WGS) entry which is preliminary data.</text>
</comment>
<dbReference type="InterPro" id="IPR014735">
    <property type="entry name" value="Transposase_Tn5-like_N"/>
</dbReference>
<gene>
    <name evidence="3" type="ORF">Lsai_2395</name>
</gene>
<dbReference type="InterPro" id="IPR003201">
    <property type="entry name" value="Transposase_Tn5"/>
</dbReference>
<reference evidence="3 4" key="1">
    <citation type="submission" date="2015-11" db="EMBL/GenBank/DDBJ databases">
        <title>Genomic analysis of 38 Legionella species identifies large and diverse effector repertoires.</title>
        <authorList>
            <person name="Burstein D."/>
            <person name="Amaro F."/>
            <person name="Zusman T."/>
            <person name="Lifshitz Z."/>
            <person name="Cohen O."/>
            <person name="Gilbert J.A."/>
            <person name="Pupko T."/>
            <person name="Shuman H.A."/>
            <person name="Segal G."/>
        </authorList>
    </citation>
    <scope>NUCLEOTIDE SEQUENCE [LARGE SCALE GENOMIC DNA]</scope>
    <source>
        <strain evidence="3 4">Mt.St.Helens-4</strain>
    </source>
</reference>
<name>A0A0W0YE46_9GAMM</name>
<dbReference type="PANTHER" id="PTHR37319:SF1">
    <property type="entry name" value="TRANSPOSASE TN5 DIMERISATION DOMAIN-CONTAINING PROTEIN"/>
    <property type="match status" value="1"/>
</dbReference>
<dbReference type="InterPro" id="IPR047768">
    <property type="entry name" value="Tn5p-like"/>
</dbReference>
<dbReference type="Gene3D" id="1.10.740.10">
    <property type="entry name" value="Transferase Inhibitor Protein From Tn5, Chain"/>
    <property type="match status" value="1"/>
</dbReference>
<dbReference type="NCBIfam" id="NF033590">
    <property type="entry name" value="transpos_IS4_3"/>
    <property type="match status" value="1"/>
</dbReference>
<evidence type="ECO:0000313" key="4">
    <source>
        <dbReference type="Proteomes" id="UP000054621"/>
    </source>
</evidence>
<dbReference type="Pfam" id="PF02281">
    <property type="entry name" value="Dimer_Tnp_Tn5"/>
    <property type="match status" value="1"/>
</dbReference>
<dbReference type="eggNOG" id="COG3385">
    <property type="taxonomic scope" value="Bacteria"/>
</dbReference>
<dbReference type="AlphaFoldDB" id="A0A0W0YE46"/>
<dbReference type="PATRIC" id="fig|28087.4.peg.2580"/>
<dbReference type="Pfam" id="PF14706">
    <property type="entry name" value="Tnp_DNA_bind"/>
    <property type="match status" value="1"/>
</dbReference>
<dbReference type="PANTHER" id="PTHR37319">
    <property type="entry name" value="TRANSPOSASE"/>
    <property type="match status" value="1"/>
</dbReference>